<feature type="domain" description="Inositolphosphotransferase Aur1/Ipt1" evidence="6">
    <location>
        <begin position="68"/>
        <end position="252"/>
    </location>
</feature>
<dbReference type="GO" id="GO:0016020">
    <property type="term" value="C:membrane"/>
    <property type="evidence" value="ECO:0007669"/>
    <property type="project" value="UniProtKB-SubCell"/>
</dbReference>
<evidence type="ECO:0000256" key="1">
    <source>
        <dbReference type="ARBA" id="ARBA00004141"/>
    </source>
</evidence>
<feature type="transmembrane region" description="Helical" evidence="5">
    <location>
        <begin position="94"/>
        <end position="119"/>
    </location>
</feature>
<dbReference type="RefSeq" id="WP_091764019.1">
    <property type="nucleotide sequence ID" value="NZ_FNBT01000001.1"/>
</dbReference>
<sequence>MTATLAPTGVRDDASPTAEAAGRGFLLRSFARPVWWVEILILAVLYGVYSLVRNSVGDVVARAYANGREILAVEDAWGLALERGLNDWVHRTDVVAGAVALHYATLHFLVTPAVLAWLFVRRPTRYRAASGILMVTTALALIGFYSLPTAPPRLLADEGFVDVMSQTSAWGWWPASGSPGSDALSNQFAAMPSLHCAWAAWCGVVLVLLVRRTWVRVVAMVYPFSTFFVVLGSGNHYILDVLAGVVVLCVGASVVQVAGSAGGRLPGPGRSSGDDAAALVSRS</sequence>
<feature type="transmembrane region" description="Helical" evidence="5">
    <location>
        <begin position="188"/>
        <end position="210"/>
    </location>
</feature>
<gene>
    <name evidence="7" type="ORF">SAMN05660662_1108</name>
</gene>
<evidence type="ECO:0000256" key="3">
    <source>
        <dbReference type="ARBA" id="ARBA00022989"/>
    </source>
</evidence>
<evidence type="ECO:0000313" key="7">
    <source>
        <dbReference type="EMBL" id="SDF10060.1"/>
    </source>
</evidence>
<comment type="subcellular location">
    <subcellularLocation>
        <location evidence="1">Membrane</location>
        <topology evidence="1">Multi-pass membrane protein</topology>
    </subcellularLocation>
</comment>
<evidence type="ECO:0000313" key="8">
    <source>
        <dbReference type="Proteomes" id="UP000199406"/>
    </source>
</evidence>
<protein>
    <submittedName>
        <fullName evidence="7">PAP2 superfamily protein</fullName>
    </submittedName>
</protein>
<feature type="transmembrane region" description="Helical" evidence="5">
    <location>
        <begin position="126"/>
        <end position="147"/>
    </location>
</feature>
<evidence type="ECO:0000256" key="2">
    <source>
        <dbReference type="ARBA" id="ARBA00022692"/>
    </source>
</evidence>
<feature type="transmembrane region" description="Helical" evidence="5">
    <location>
        <begin position="33"/>
        <end position="52"/>
    </location>
</feature>
<evidence type="ECO:0000259" key="6">
    <source>
        <dbReference type="Pfam" id="PF14378"/>
    </source>
</evidence>
<dbReference type="STRING" id="1550231.SAMN05660662_1108"/>
<evidence type="ECO:0000256" key="4">
    <source>
        <dbReference type="ARBA" id="ARBA00023136"/>
    </source>
</evidence>
<keyword evidence="8" id="KW-1185">Reference proteome</keyword>
<evidence type="ECO:0000256" key="5">
    <source>
        <dbReference type="SAM" id="Phobius"/>
    </source>
</evidence>
<dbReference type="PANTHER" id="PTHR31310">
    <property type="match status" value="1"/>
</dbReference>
<proteinExistence type="predicted"/>
<dbReference type="InterPro" id="IPR052185">
    <property type="entry name" value="IPC_Synthase-Related"/>
</dbReference>
<feature type="transmembrane region" description="Helical" evidence="5">
    <location>
        <begin position="217"/>
        <end position="235"/>
    </location>
</feature>
<reference evidence="8" key="1">
    <citation type="submission" date="2016-10" db="EMBL/GenBank/DDBJ databases">
        <authorList>
            <person name="Varghese N."/>
            <person name="Submissions S."/>
        </authorList>
    </citation>
    <scope>NUCLEOTIDE SEQUENCE [LARGE SCALE GENOMIC DNA]</scope>
    <source>
        <strain evidence="8">DSM 44268</strain>
    </source>
</reference>
<keyword evidence="4 5" id="KW-0472">Membrane</keyword>
<dbReference type="Pfam" id="PF14378">
    <property type="entry name" value="PAP2_3"/>
    <property type="match status" value="1"/>
</dbReference>
<dbReference type="PANTHER" id="PTHR31310:SF7">
    <property type="entry name" value="PA-PHOSPHATASE RELATED-FAMILY PROTEIN DDB_G0268928"/>
    <property type="match status" value="1"/>
</dbReference>
<keyword evidence="2 5" id="KW-0812">Transmembrane</keyword>
<dbReference type="OrthoDB" id="5241565at2"/>
<dbReference type="AlphaFoldDB" id="A0A1G7IBF3"/>
<dbReference type="Proteomes" id="UP000199406">
    <property type="component" value="Unassembled WGS sequence"/>
</dbReference>
<dbReference type="CDD" id="cd03386">
    <property type="entry name" value="PAP2_Aur1_like"/>
    <property type="match status" value="1"/>
</dbReference>
<name>A0A1G7IBF3_9ACTN</name>
<dbReference type="EMBL" id="FNBT01000001">
    <property type="protein sequence ID" value="SDF10060.1"/>
    <property type="molecule type" value="Genomic_DNA"/>
</dbReference>
<dbReference type="InterPro" id="IPR026841">
    <property type="entry name" value="Aur1/Ipt1"/>
</dbReference>
<accession>A0A1G7IBF3</accession>
<organism evidence="7 8">
    <name type="scientific">Blastococcus aurantiacus</name>
    <dbReference type="NCBI Taxonomy" id="1550231"/>
    <lineage>
        <taxon>Bacteria</taxon>
        <taxon>Bacillati</taxon>
        <taxon>Actinomycetota</taxon>
        <taxon>Actinomycetes</taxon>
        <taxon>Geodermatophilales</taxon>
        <taxon>Geodermatophilaceae</taxon>
        <taxon>Blastococcus</taxon>
    </lineage>
</organism>
<keyword evidence="3 5" id="KW-1133">Transmembrane helix</keyword>